<gene>
    <name evidence="2" type="ORF">GMARGA_LOCUS43136</name>
</gene>
<dbReference type="EMBL" id="CAJVQB010136110">
    <property type="protein sequence ID" value="CAG8854315.1"/>
    <property type="molecule type" value="Genomic_DNA"/>
</dbReference>
<protein>
    <submittedName>
        <fullName evidence="2">28590_t:CDS:1</fullName>
    </submittedName>
</protein>
<feature type="non-terminal residue" evidence="2">
    <location>
        <position position="1"/>
    </location>
</feature>
<feature type="compositionally biased region" description="Basic and acidic residues" evidence="1">
    <location>
        <begin position="78"/>
        <end position="87"/>
    </location>
</feature>
<dbReference type="Proteomes" id="UP000789901">
    <property type="component" value="Unassembled WGS sequence"/>
</dbReference>
<proteinExistence type="predicted"/>
<feature type="region of interest" description="Disordered" evidence="1">
    <location>
        <begin position="48"/>
        <end position="162"/>
    </location>
</feature>
<feature type="non-terminal residue" evidence="2">
    <location>
        <position position="162"/>
    </location>
</feature>
<comment type="caution">
    <text evidence="2">The sequence shown here is derived from an EMBL/GenBank/DDBJ whole genome shotgun (WGS) entry which is preliminary data.</text>
</comment>
<feature type="compositionally biased region" description="Polar residues" evidence="1">
    <location>
        <begin position="103"/>
        <end position="121"/>
    </location>
</feature>
<reference evidence="2 3" key="1">
    <citation type="submission" date="2021-06" db="EMBL/GenBank/DDBJ databases">
        <authorList>
            <person name="Kallberg Y."/>
            <person name="Tangrot J."/>
            <person name="Rosling A."/>
        </authorList>
    </citation>
    <scope>NUCLEOTIDE SEQUENCE [LARGE SCALE GENOMIC DNA]</scope>
    <source>
        <strain evidence="2 3">120-4 pot B 10/14</strain>
    </source>
</reference>
<keyword evidence="3" id="KW-1185">Reference proteome</keyword>
<evidence type="ECO:0000256" key="1">
    <source>
        <dbReference type="SAM" id="MobiDB-lite"/>
    </source>
</evidence>
<sequence>IQKEKKEGRRFRKRNIYGQMCDKILEIHKKLQKYGGTTIDETRKIEIQERNEIRSEYQEREKRKERGSRPDSANTKLRSIDNVESRKRNMANGREAGVDSISYPDSNMQRESNNDAKSNTEIGKYKINENGIDKREFGSIDNKSRDKSRQKNIETIGSEEKK</sequence>
<organism evidence="2 3">
    <name type="scientific">Gigaspora margarita</name>
    <dbReference type="NCBI Taxonomy" id="4874"/>
    <lineage>
        <taxon>Eukaryota</taxon>
        <taxon>Fungi</taxon>
        <taxon>Fungi incertae sedis</taxon>
        <taxon>Mucoromycota</taxon>
        <taxon>Glomeromycotina</taxon>
        <taxon>Glomeromycetes</taxon>
        <taxon>Diversisporales</taxon>
        <taxon>Gigasporaceae</taxon>
        <taxon>Gigaspora</taxon>
    </lineage>
</organism>
<feature type="compositionally biased region" description="Basic and acidic residues" evidence="1">
    <location>
        <begin position="123"/>
        <end position="162"/>
    </location>
</feature>
<evidence type="ECO:0000313" key="3">
    <source>
        <dbReference type="Proteomes" id="UP000789901"/>
    </source>
</evidence>
<name>A0ABN7XH26_GIGMA</name>
<evidence type="ECO:0000313" key="2">
    <source>
        <dbReference type="EMBL" id="CAG8854315.1"/>
    </source>
</evidence>
<accession>A0ABN7XH26</accession>
<feature type="compositionally biased region" description="Basic and acidic residues" evidence="1">
    <location>
        <begin position="48"/>
        <end position="69"/>
    </location>
</feature>